<proteinExistence type="predicted"/>
<comment type="caution">
    <text evidence="2">The sequence shown here is derived from an EMBL/GenBank/DDBJ whole genome shotgun (WGS) entry which is preliminary data.</text>
</comment>
<dbReference type="InterPro" id="IPR013103">
    <property type="entry name" value="RVT_2"/>
</dbReference>
<protein>
    <recommendedName>
        <fullName evidence="1">Reverse transcriptase Ty1/copia-type domain-containing protein</fullName>
    </recommendedName>
</protein>
<dbReference type="SUPFAM" id="SSF56672">
    <property type="entry name" value="DNA/RNA polymerases"/>
    <property type="match status" value="1"/>
</dbReference>
<keyword evidence="3" id="KW-1185">Reference proteome</keyword>
<evidence type="ECO:0000313" key="3">
    <source>
        <dbReference type="Proteomes" id="UP001420932"/>
    </source>
</evidence>
<evidence type="ECO:0000259" key="1">
    <source>
        <dbReference type="Pfam" id="PF07727"/>
    </source>
</evidence>
<dbReference type="InterPro" id="IPR043502">
    <property type="entry name" value="DNA/RNA_pol_sf"/>
</dbReference>
<evidence type="ECO:0000313" key="2">
    <source>
        <dbReference type="EMBL" id="KAK9135768.1"/>
    </source>
</evidence>
<dbReference type="Proteomes" id="UP001420932">
    <property type="component" value="Unassembled WGS sequence"/>
</dbReference>
<sequence>MVCKLHKALNGLKQAPRAWFHRLKSQLFSWGFTNSQSDNSLFITRYQGNMLDVLVYVDDIIIIGARNDHIQQFINKLHQTFALKDIGDLNMFLDFEVHRDSTGFVFNTD</sequence>
<organism evidence="2 3">
    <name type="scientific">Stephania yunnanensis</name>
    <dbReference type="NCBI Taxonomy" id="152371"/>
    <lineage>
        <taxon>Eukaryota</taxon>
        <taxon>Viridiplantae</taxon>
        <taxon>Streptophyta</taxon>
        <taxon>Embryophyta</taxon>
        <taxon>Tracheophyta</taxon>
        <taxon>Spermatophyta</taxon>
        <taxon>Magnoliopsida</taxon>
        <taxon>Ranunculales</taxon>
        <taxon>Menispermaceae</taxon>
        <taxon>Menispermoideae</taxon>
        <taxon>Cissampelideae</taxon>
        <taxon>Stephania</taxon>
    </lineage>
</organism>
<dbReference type="Pfam" id="PF07727">
    <property type="entry name" value="RVT_2"/>
    <property type="match status" value="1"/>
</dbReference>
<feature type="domain" description="Reverse transcriptase Ty1/copia-type" evidence="1">
    <location>
        <begin position="2"/>
        <end position="104"/>
    </location>
</feature>
<dbReference type="EMBL" id="JBBNAF010000006">
    <property type="protein sequence ID" value="KAK9135768.1"/>
    <property type="molecule type" value="Genomic_DNA"/>
</dbReference>
<dbReference type="AlphaFoldDB" id="A0AAP0JM99"/>
<reference evidence="2 3" key="1">
    <citation type="submission" date="2024-01" db="EMBL/GenBank/DDBJ databases">
        <title>Genome assemblies of Stephania.</title>
        <authorList>
            <person name="Yang L."/>
        </authorList>
    </citation>
    <scope>NUCLEOTIDE SEQUENCE [LARGE SCALE GENOMIC DNA]</scope>
    <source>
        <strain evidence="2">YNDBR</strain>
        <tissue evidence="2">Leaf</tissue>
    </source>
</reference>
<accession>A0AAP0JM99</accession>
<name>A0AAP0JM99_9MAGN</name>
<gene>
    <name evidence="2" type="ORF">Syun_015098</name>
</gene>